<evidence type="ECO:0000313" key="4">
    <source>
        <dbReference type="Proteomes" id="UP000761534"/>
    </source>
</evidence>
<feature type="compositionally biased region" description="Pro residues" evidence="1">
    <location>
        <begin position="119"/>
        <end position="151"/>
    </location>
</feature>
<comment type="caution">
    <text evidence="3">The sequence shown here is derived from an EMBL/GenBank/DDBJ whole genome shotgun (WGS) entry which is preliminary data.</text>
</comment>
<organism evidence="3 4">
    <name type="scientific">Trichomonascus ciferrii</name>
    <dbReference type="NCBI Taxonomy" id="44093"/>
    <lineage>
        <taxon>Eukaryota</taxon>
        <taxon>Fungi</taxon>
        <taxon>Dikarya</taxon>
        <taxon>Ascomycota</taxon>
        <taxon>Saccharomycotina</taxon>
        <taxon>Dipodascomycetes</taxon>
        <taxon>Dipodascales</taxon>
        <taxon>Trichomonascaceae</taxon>
        <taxon>Trichomonascus</taxon>
        <taxon>Trichomonascus ciferrii complex</taxon>
    </lineage>
</organism>
<feature type="compositionally biased region" description="Polar residues" evidence="1">
    <location>
        <begin position="41"/>
        <end position="89"/>
    </location>
</feature>
<feature type="region of interest" description="Disordered" evidence="1">
    <location>
        <begin position="23"/>
        <end position="174"/>
    </location>
</feature>
<dbReference type="Proteomes" id="UP000761534">
    <property type="component" value="Unassembled WGS sequence"/>
</dbReference>
<feature type="chain" id="PRO_5024831640" evidence="2">
    <location>
        <begin position="20"/>
        <end position="216"/>
    </location>
</feature>
<gene>
    <name evidence="3" type="ORF">TRICI_001048</name>
</gene>
<evidence type="ECO:0000256" key="2">
    <source>
        <dbReference type="SAM" id="SignalP"/>
    </source>
</evidence>
<dbReference type="VEuPathDB" id="FungiDB:TRICI_001048"/>
<keyword evidence="2" id="KW-0732">Signal</keyword>
<feature type="compositionally biased region" description="Pro residues" evidence="1">
    <location>
        <begin position="96"/>
        <end position="110"/>
    </location>
</feature>
<accession>A0A642VAH7</accession>
<protein>
    <submittedName>
        <fullName evidence="3">Uncharacterized protein</fullName>
    </submittedName>
</protein>
<evidence type="ECO:0000256" key="1">
    <source>
        <dbReference type="SAM" id="MobiDB-lite"/>
    </source>
</evidence>
<name>A0A642VAH7_9ASCO</name>
<sequence length="216" mass="21390">MQFSIISAFSVLLASSVLGAPQNQADLPVAGDSNALDGAVETSSPPSLSAETTTTSMPTSFNSSIPASTNSTAVDPVSTGNGTIEASSSEGRDNRPFPPTGRPQGPPPSGMPSGLPSSGMPPGPPPPGMPAGPPPSGSPQGPPPSGLPSPPGTNSTNSAGDYTLPETSNSTVPQTSVLNATVETTVQSTVQATETQTDTQTVVLPSSIIQSMPIAN</sequence>
<dbReference type="AlphaFoldDB" id="A0A642VAH7"/>
<dbReference type="EMBL" id="SWFS01000081">
    <property type="protein sequence ID" value="KAA8916793.1"/>
    <property type="molecule type" value="Genomic_DNA"/>
</dbReference>
<proteinExistence type="predicted"/>
<feature type="compositionally biased region" description="Polar residues" evidence="1">
    <location>
        <begin position="153"/>
        <end position="174"/>
    </location>
</feature>
<evidence type="ECO:0000313" key="3">
    <source>
        <dbReference type="EMBL" id="KAA8916793.1"/>
    </source>
</evidence>
<reference evidence="3" key="1">
    <citation type="journal article" date="2019" name="G3 (Bethesda)">
        <title>Genome Assemblies of Two Rare Opportunistic Yeast Pathogens: Diutina rugosa (syn. Candida rugosa) and Trichomonascus ciferrii (syn. Candida ciferrii).</title>
        <authorList>
            <person name="Mixao V."/>
            <person name="Saus E."/>
            <person name="Hansen A.P."/>
            <person name="Lass-Florl C."/>
            <person name="Gabaldon T."/>
        </authorList>
    </citation>
    <scope>NUCLEOTIDE SEQUENCE</scope>
    <source>
        <strain evidence="3">CBS 4856</strain>
    </source>
</reference>
<keyword evidence="4" id="KW-1185">Reference proteome</keyword>
<feature type="signal peptide" evidence="2">
    <location>
        <begin position="1"/>
        <end position="19"/>
    </location>
</feature>